<feature type="transmembrane region" description="Helical" evidence="1">
    <location>
        <begin position="399"/>
        <end position="417"/>
    </location>
</feature>
<feature type="transmembrane region" description="Helical" evidence="1">
    <location>
        <begin position="254"/>
        <end position="271"/>
    </location>
</feature>
<accession>A0ABQ2CXW4</accession>
<comment type="caution">
    <text evidence="2">The sequence shown here is derived from an EMBL/GenBank/DDBJ whole genome shotgun (WGS) entry which is preliminary data.</text>
</comment>
<dbReference type="EMBL" id="BMOD01000002">
    <property type="protein sequence ID" value="GGJ24977.1"/>
    <property type="molecule type" value="Genomic_DNA"/>
</dbReference>
<keyword evidence="1" id="KW-1133">Transmembrane helix</keyword>
<keyword evidence="3" id="KW-1185">Reference proteome</keyword>
<keyword evidence="1" id="KW-0812">Transmembrane</keyword>
<feature type="transmembrane region" description="Helical" evidence="1">
    <location>
        <begin position="67"/>
        <end position="87"/>
    </location>
</feature>
<keyword evidence="1" id="KW-0472">Membrane</keyword>
<dbReference type="NCBIfam" id="TIGR04370">
    <property type="entry name" value="glyco_rpt_poly"/>
    <property type="match status" value="1"/>
</dbReference>
<sequence length="454" mass="51692">MENMLSRWRENPLQLGTSLLISLGIVLAIALISTLLALNTNLTIILLSSLSAFLLIVLEYRRTGTILSLGGFFVVSWYTYNTAVYINNFGQDVTSIYPYAYLSTALSFMALFSFYGLYYAFSRGRGQGGETLYNNNYDNTMHIFAVIYGYLGLLFQVYFVFFVYGFNSFVFTSRSQRNLNLNSGDILALPFNNMISVSVVILLYLYFMRNMKKSGRASIILLVFGIAYSLMIVDRSSLMLYLMPTIVLLNKRNILKLQHIILIGLGLLVFFTGFKAIMNIIILNANAAVSLGLLDDEFEVWHMIMGDLYRDLSGGGIVYQFGKSYLATLMNLVVPFTDYTPLSQWYVQTYHYDVQMRGGGFGFSSIAEAFLNFGFAGILFYFGFLGIVLGIIERKARSNTVYAIVGLALLPLIYKFFRSESYSLIKVFWWSEVLPIFIFILISRFIFNRQSRKQ</sequence>
<evidence type="ECO:0000313" key="2">
    <source>
        <dbReference type="EMBL" id="GGJ24977.1"/>
    </source>
</evidence>
<dbReference type="Pfam" id="PF14296">
    <property type="entry name" value="O-ag_pol_Wzy"/>
    <property type="match status" value="1"/>
</dbReference>
<feature type="transmembrane region" description="Helical" evidence="1">
    <location>
        <begin position="369"/>
        <end position="392"/>
    </location>
</feature>
<feature type="transmembrane region" description="Helical" evidence="1">
    <location>
        <begin position="42"/>
        <end position="60"/>
    </location>
</feature>
<evidence type="ECO:0000256" key="1">
    <source>
        <dbReference type="SAM" id="Phobius"/>
    </source>
</evidence>
<reference evidence="3" key="1">
    <citation type="journal article" date="2019" name="Int. J. Syst. Evol. Microbiol.">
        <title>The Global Catalogue of Microorganisms (GCM) 10K type strain sequencing project: providing services to taxonomists for standard genome sequencing and annotation.</title>
        <authorList>
            <consortium name="The Broad Institute Genomics Platform"/>
            <consortium name="The Broad Institute Genome Sequencing Center for Infectious Disease"/>
            <person name="Wu L."/>
            <person name="Ma J."/>
        </authorList>
    </citation>
    <scope>NUCLEOTIDE SEQUENCE [LARGE SCALE GENOMIC DNA]</scope>
    <source>
        <strain evidence="3">JCM 14370</strain>
    </source>
</reference>
<feature type="transmembrane region" description="Helical" evidence="1">
    <location>
        <begin position="219"/>
        <end position="242"/>
    </location>
</feature>
<dbReference type="InterPro" id="IPR029468">
    <property type="entry name" value="O-ag_pol_Wzy"/>
</dbReference>
<organism evidence="2 3">
    <name type="scientific">Deinococcus roseus</name>
    <dbReference type="NCBI Taxonomy" id="392414"/>
    <lineage>
        <taxon>Bacteria</taxon>
        <taxon>Thermotogati</taxon>
        <taxon>Deinococcota</taxon>
        <taxon>Deinococci</taxon>
        <taxon>Deinococcales</taxon>
        <taxon>Deinococcaceae</taxon>
        <taxon>Deinococcus</taxon>
    </lineage>
</organism>
<name>A0ABQ2CXW4_9DEIO</name>
<proteinExistence type="predicted"/>
<gene>
    <name evidence="2" type="ORF">GCM10008938_08860</name>
</gene>
<evidence type="ECO:0000313" key="3">
    <source>
        <dbReference type="Proteomes" id="UP000632222"/>
    </source>
</evidence>
<feature type="transmembrane region" description="Helical" evidence="1">
    <location>
        <begin position="142"/>
        <end position="166"/>
    </location>
</feature>
<feature type="transmembrane region" description="Helical" evidence="1">
    <location>
        <begin position="12"/>
        <end position="36"/>
    </location>
</feature>
<protein>
    <recommendedName>
        <fullName evidence="4">Oligosaccharide repeat unit polymerase</fullName>
    </recommendedName>
</protein>
<feature type="transmembrane region" description="Helical" evidence="1">
    <location>
        <begin position="429"/>
        <end position="447"/>
    </location>
</feature>
<feature type="transmembrane region" description="Helical" evidence="1">
    <location>
        <begin position="99"/>
        <end position="121"/>
    </location>
</feature>
<evidence type="ECO:0008006" key="4">
    <source>
        <dbReference type="Google" id="ProtNLM"/>
    </source>
</evidence>
<dbReference type="Proteomes" id="UP000632222">
    <property type="component" value="Unassembled WGS sequence"/>
</dbReference>
<feature type="transmembrane region" description="Helical" evidence="1">
    <location>
        <begin position="186"/>
        <end position="207"/>
    </location>
</feature>